<dbReference type="AlphaFoldDB" id="A0A2R5F7T2"/>
<keyword evidence="2" id="KW-1185">Reference proteome</keyword>
<organism evidence="1 2">
    <name type="scientific">Novimethylophilus kurashikiensis</name>
    <dbReference type="NCBI Taxonomy" id="1825523"/>
    <lineage>
        <taxon>Bacteria</taxon>
        <taxon>Pseudomonadati</taxon>
        <taxon>Pseudomonadota</taxon>
        <taxon>Betaproteobacteria</taxon>
        <taxon>Nitrosomonadales</taxon>
        <taxon>Methylophilaceae</taxon>
        <taxon>Novimethylophilus</taxon>
    </lineage>
</organism>
<gene>
    <name evidence="1" type="ORF">NMK_1842</name>
</gene>
<protein>
    <submittedName>
        <fullName evidence="1">UDP-N-acetylmuramoyl-L-alanyl-D-glutamate--2,6-diaminopimelate ligase</fullName>
    </submittedName>
</protein>
<dbReference type="Proteomes" id="UP000245081">
    <property type="component" value="Unassembled WGS sequence"/>
</dbReference>
<sequence>MMPTNLGSSSGVISAQTLESMPSTLVFPQNFPVQLEQSQLAALTQRITAFDFNTLPLVQIATLGHEPEMALSKSLDGFLARIEKQDNPQIFKLVAALNTAVEQEKLPELAAQIMDAKPTLGERILGMFSKKALNKALDRAYEETRRIASGKSKKLSDLIGEQESKLRTEMGKVAEELRQLDQVKARYRDSFQAFAIETLFINNVLEKARVQAQTLLDGQDVQLRSEVQDKLQALESRALALEATLTKLPADQLVIRQLQNAGVSTLQELATTMASRFNSIKMTLLTIHGARMVQDVQRLGQQGADLDANLNKVRSVLMHDVVGTAAHAPGKNREEQAKQLEAVVADTKALYELSESARAINQEKFNQARAIMAKAREDMLSLGRNMNPSAEFPL</sequence>
<reference evidence="1 2" key="1">
    <citation type="journal article" date="2018" name="Environ. Microbiol.">
        <title>Isolation and genomic characterization of Novimethylophilus kurashikiensis gen. nov. sp. nov., a new lanthanide-dependent methylotrophic species of Methylophilaceae.</title>
        <authorList>
            <person name="Lv H."/>
            <person name="Sahin N."/>
            <person name="Tani A."/>
        </authorList>
    </citation>
    <scope>NUCLEOTIDE SEQUENCE [LARGE SCALE GENOMIC DNA]</scope>
    <source>
        <strain evidence="1 2">La2-4</strain>
    </source>
</reference>
<accession>A0A2R5F7T2</accession>
<evidence type="ECO:0000313" key="2">
    <source>
        <dbReference type="Proteomes" id="UP000245081"/>
    </source>
</evidence>
<proteinExistence type="predicted"/>
<evidence type="ECO:0000313" key="1">
    <source>
        <dbReference type="EMBL" id="GBG14276.1"/>
    </source>
</evidence>
<dbReference type="GO" id="GO:0016874">
    <property type="term" value="F:ligase activity"/>
    <property type="evidence" value="ECO:0007669"/>
    <property type="project" value="UniProtKB-KW"/>
</dbReference>
<name>A0A2R5F7T2_9PROT</name>
<dbReference type="OrthoDB" id="9147484at2"/>
<comment type="caution">
    <text evidence="1">The sequence shown here is derived from an EMBL/GenBank/DDBJ whole genome shotgun (WGS) entry which is preliminary data.</text>
</comment>
<dbReference type="EMBL" id="BDOQ01000007">
    <property type="protein sequence ID" value="GBG14276.1"/>
    <property type="molecule type" value="Genomic_DNA"/>
</dbReference>
<dbReference type="RefSeq" id="WP_109015478.1">
    <property type="nucleotide sequence ID" value="NZ_BDOQ01000007.1"/>
</dbReference>
<keyword evidence="1" id="KW-0436">Ligase</keyword>